<proteinExistence type="predicted"/>
<accession>A0ACB8WQG2</accession>
<evidence type="ECO:0000313" key="1">
    <source>
        <dbReference type="EMBL" id="KAI3369834.1"/>
    </source>
</evidence>
<dbReference type="Proteomes" id="UP000831701">
    <property type="component" value="Chromosome 7"/>
</dbReference>
<organism evidence="1 2">
    <name type="scientific">Scortum barcoo</name>
    <name type="common">barcoo grunter</name>
    <dbReference type="NCBI Taxonomy" id="214431"/>
    <lineage>
        <taxon>Eukaryota</taxon>
        <taxon>Metazoa</taxon>
        <taxon>Chordata</taxon>
        <taxon>Craniata</taxon>
        <taxon>Vertebrata</taxon>
        <taxon>Euteleostomi</taxon>
        <taxon>Actinopterygii</taxon>
        <taxon>Neopterygii</taxon>
        <taxon>Teleostei</taxon>
        <taxon>Neoteleostei</taxon>
        <taxon>Acanthomorphata</taxon>
        <taxon>Eupercaria</taxon>
        <taxon>Centrarchiformes</taxon>
        <taxon>Terapontoidei</taxon>
        <taxon>Terapontidae</taxon>
        <taxon>Scortum</taxon>
    </lineage>
</organism>
<evidence type="ECO:0000313" key="2">
    <source>
        <dbReference type="Proteomes" id="UP000831701"/>
    </source>
</evidence>
<gene>
    <name evidence="1" type="ORF">L3Q82_024413</name>
</gene>
<protein>
    <submittedName>
        <fullName evidence="1">Uncharacterized protein</fullName>
    </submittedName>
</protein>
<comment type="caution">
    <text evidence="1">The sequence shown here is derived from an EMBL/GenBank/DDBJ whole genome shotgun (WGS) entry which is preliminary data.</text>
</comment>
<reference evidence="1" key="1">
    <citation type="submission" date="2022-04" db="EMBL/GenBank/DDBJ databases">
        <title>Jade perch genome.</title>
        <authorList>
            <person name="Chao B."/>
        </authorList>
    </citation>
    <scope>NUCLEOTIDE SEQUENCE</scope>
    <source>
        <strain evidence="1">CB-2022</strain>
    </source>
</reference>
<sequence length="408" mass="43581">MMKCFGWSGPGAAGLNPGLVMRISPVLLCAGLGRLEAADSREGQTGDRNGAEVSDEGGSGAGDVTERRGGGAEAGEGSEVTGGREETGAESTEQVSETGEVSVNSEDCERQESGEQGDNTESRWIVPLVAAVLGALFVVVVCVVPLVIKLKKEPTVVRVKEGSDAVLPCLLRGENIELKLFDWRKKDDQTGVTKEVFMYEGGDHYNNGREGQDQQFRGRVSHFEGEMKNGNASIIIRNPKVIDSGNYTCDFPLLKPQKTFNIQLVVGASPEPQLQWQDSDGNLVSVKELQVSERGGSNDVIVQATMTKTDTYQCVVTQKEIHHQTQAETFVYISEGSCTNVVAGWSLGSFDLGAVALAAVQALIKSPICSTKGRNKGVKPECVSVSQQSLSSDLLSPADCSLKQRAGH</sequence>
<name>A0ACB8WQG2_9TELE</name>
<dbReference type="EMBL" id="CM041537">
    <property type="protein sequence ID" value="KAI3369834.1"/>
    <property type="molecule type" value="Genomic_DNA"/>
</dbReference>
<keyword evidence="2" id="KW-1185">Reference proteome</keyword>